<dbReference type="InterPro" id="IPR036116">
    <property type="entry name" value="FN3_sf"/>
</dbReference>
<dbReference type="Pfam" id="PF04389">
    <property type="entry name" value="Peptidase_M28"/>
    <property type="match status" value="1"/>
</dbReference>
<sequence>MQTKALLPLFILSFLSSSLLQAQTILTRDSQISDMISQISADSLRAHVNGLVSFGTRHTLSVPATATDQPAKKGLGAARQWILGKFNQYAKQSGGRMTATLDTWMLQPDGKRVDKPANMGNVMATLKGTDPTDTRIFIVQGHMDSRVTNVMNRESDAPGANDDGSGTAAVIELCRVMSKSSFPATVIFVTLTGEEQGLLGAEHLSERALTEKWNVEAVLNNDIMGSNNSSDTRIIDNTRLRVFSEGLPGVLLKDTTGRIGQIRQFGNENDGKARSLARYLKEVGERYVENLEVVMVYRNDRYLRGGDHTPYVQRGFAAVRLTEMNENYEHQHQDLQTKDGIEFGDYAKFMDFEYLRKNTAVNLATLSNLAKAPTVPQKVTVDVRNLTNATVLYWQAPQAGKLKGYYVLMRETYWPFWQKKFFTTKLGMTLPYSKDNYYFAVQSVSEDGNESLPILPVPNLR</sequence>
<evidence type="ECO:0000313" key="6">
    <source>
        <dbReference type="Proteomes" id="UP001597512"/>
    </source>
</evidence>
<comment type="subcellular location">
    <subcellularLocation>
        <location evidence="1">Secreted</location>
    </subcellularLocation>
</comment>
<evidence type="ECO:0000256" key="1">
    <source>
        <dbReference type="ARBA" id="ARBA00004613"/>
    </source>
</evidence>
<accession>A0ABW6AEN3</accession>
<gene>
    <name evidence="5" type="ORF">ACFS25_02410</name>
</gene>
<dbReference type="PANTHER" id="PTHR12147">
    <property type="entry name" value="METALLOPEPTIDASE M28 FAMILY MEMBER"/>
    <property type="match status" value="1"/>
</dbReference>
<dbReference type="SUPFAM" id="SSF49265">
    <property type="entry name" value="Fibronectin type III"/>
    <property type="match status" value="1"/>
</dbReference>
<name>A0ABW6AEN3_9BACT</name>
<feature type="domain" description="Peptidase M28" evidence="4">
    <location>
        <begin position="121"/>
        <end position="334"/>
    </location>
</feature>
<feature type="chain" id="PRO_5045694650" evidence="3">
    <location>
        <begin position="23"/>
        <end position="461"/>
    </location>
</feature>
<protein>
    <submittedName>
        <fullName evidence="5">M20/M25/M40 family metallo-hydrolase</fullName>
    </submittedName>
</protein>
<keyword evidence="2" id="KW-0964">Secreted</keyword>
<dbReference type="Proteomes" id="UP001597512">
    <property type="component" value="Unassembled WGS sequence"/>
</dbReference>
<evidence type="ECO:0000313" key="5">
    <source>
        <dbReference type="EMBL" id="MFD2932615.1"/>
    </source>
</evidence>
<dbReference type="RefSeq" id="WP_381496807.1">
    <property type="nucleotide sequence ID" value="NZ_JBHUOM010000001.1"/>
</dbReference>
<dbReference type="InterPro" id="IPR045175">
    <property type="entry name" value="M28_fam"/>
</dbReference>
<dbReference type="PANTHER" id="PTHR12147:SF26">
    <property type="entry name" value="PEPTIDASE M28 DOMAIN-CONTAINING PROTEIN"/>
    <property type="match status" value="1"/>
</dbReference>
<keyword evidence="3" id="KW-0732">Signal</keyword>
<dbReference type="EMBL" id="JBHUOM010000001">
    <property type="protein sequence ID" value="MFD2932615.1"/>
    <property type="molecule type" value="Genomic_DNA"/>
</dbReference>
<dbReference type="Gene3D" id="2.60.40.10">
    <property type="entry name" value="Immunoglobulins"/>
    <property type="match status" value="1"/>
</dbReference>
<evidence type="ECO:0000259" key="4">
    <source>
        <dbReference type="Pfam" id="PF04389"/>
    </source>
</evidence>
<dbReference type="Gene3D" id="3.40.630.10">
    <property type="entry name" value="Zn peptidases"/>
    <property type="match status" value="1"/>
</dbReference>
<evidence type="ECO:0000256" key="3">
    <source>
        <dbReference type="SAM" id="SignalP"/>
    </source>
</evidence>
<feature type="signal peptide" evidence="3">
    <location>
        <begin position="1"/>
        <end position="22"/>
    </location>
</feature>
<keyword evidence="6" id="KW-1185">Reference proteome</keyword>
<organism evidence="5 6">
    <name type="scientific">Spirosoma flavum</name>
    <dbReference type="NCBI Taxonomy" id="2048557"/>
    <lineage>
        <taxon>Bacteria</taxon>
        <taxon>Pseudomonadati</taxon>
        <taxon>Bacteroidota</taxon>
        <taxon>Cytophagia</taxon>
        <taxon>Cytophagales</taxon>
        <taxon>Cytophagaceae</taxon>
        <taxon>Spirosoma</taxon>
    </lineage>
</organism>
<dbReference type="InterPro" id="IPR007484">
    <property type="entry name" value="Peptidase_M28"/>
</dbReference>
<proteinExistence type="predicted"/>
<dbReference type="InterPro" id="IPR013783">
    <property type="entry name" value="Ig-like_fold"/>
</dbReference>
<reference evidence="6" key="1">
    <citation type="journal article" date="2019" name="Int. J. Syst. Evol. Microbiol.">
        <title>The Global Catalogue of Microorganisms (GCM) 10K type strain sequencing project: providing services to taxonomists for standard genome sequencing and annotation.</title>
        <authorList>
            <consortium name="The Broad Institute Genomics Platform"/>
            <consortium name="The Broad Institute Genome Sequencing Center for Infectious Disease"/>
            <person name="Wu L."/>
            <person name="Ma J."/>
        </authorList>
    </citation>
    <scope>NUCLEOTIDE SEQUENCE [LARGE SCALE GENOMIC DNA]</scope>
    <source>
        <strain evidence="6">KCTC 52490</strain>
    </source>
</reference>
<evidence type="ECO:0000256" key="2">
    <source>
        <dbReference type="ARBA" id="ARBA00022525"/>
    </source>
</evidence>
<comment type="caution">
    <text evidence="5">The sequence shown here is derived from an EMBL/GenBank/DDBJ whole genome shotgun (WGS) entry which is preliminary data.</text>
</comment>
<dbReference type="SUPFAM" id="SSF53187">
    <property type="entry name" value="Zn-dependent exopeptidases"/>
    <property type="match status" value="1"/>
</dbReference>